<evidence type="ECO:0000313" key="2">
    <source>
        <dbReference type="Proteomes" id="UP000593572"/>
    </source>
</evidence>
<organism evidence="1 2">
    <name type="scientific">Gossypium lobatum</name>
    <dbReference type="NCBI Taxonomy" id="34289"/>
    <lineage>
        <taxon>Eukaryota</taxon>
        <taxon>Viridiplantae</taxon>
        <taxon>Streptophyta</taxon>
        <taxon>Embryophyta</taxon>
        <taxon>Tracheophyta</taxon>
        <taxon>Spermatophyta</taxon>
        <taxon>Magnoliopsida</taxon>
        <taxon>eudicotyledons</taxon>
        <taxon>Gunneridae</taxon>
        <taxon>Pentapetalae</taxon>
        <taxon>rosids</taxon>
        <taxon>malvids</taxon>
        <taxon>Malvales</taxon>
        <taxon>Malvaceae</taxon>
        <taxon>Malvoideae</taxon>
        <taxon>Gossypium</taxon>
    </lineage>
</organism>
<name>A0A7J8L9F8_9ROSI</name>
<gene>
    <name evidence="1" type="ORF">Golob_020060</name>
</gene>
<dbReference type="AlphaFoldDB" id="A0A7J8L9F8"/>
<reference evidence="1 2" key="1">
    <citation type="journal article" date="2019" name="Genome Biol. Evol.">
        <title>Insights into the evolution of the New World diploid cottons (Gossypium, subgenus Houzingenia) based on genome sequencing.</title>
        <authorList>
            <person name="Grover C.E."/>
            <person name="Arick M.A. 2nd"/>
            <person name="Thrash A."/>
            <person name="Conover J.L."/>
            <person name="Sanders W.S."/>
            <person name="Peterson D.G."/>
            <person name="Frelichowski J.E."/>
            <person name="Scheffler J.A."/>
            <person name="Scheffler B.E."/>
            <person name="Wendel J.F."/>
        </authorList>
    </citation>
    <scope>NUCLEOTIDE SEQUENCE [LARGE SCALE GENOMIC DNA]</scope>
    <source>
        <strain evidence="1">157</strain>
        <tissue evidence="1">Leaf</tissue>
    </source>
</reference>
<accession>A0A7J8L9F8</accession>
<comment type="caution">
    <text evidence="1">The sequence shown here is derived from an EMBL/GenBank/DDBJ whole genome shotgun (WGS) entry which is preliminary data.</text>
</comment>
<protein>
    <submittedName>
        <fullName evidence="1">Uncharacterized protein</fullName>
    </submittedName>
</protein>
<dbReference type="Proteomes" id="UP000593572">
    <property type="component" value="Unassembled WGS sequence"/>
</dbReference>
<proteinExistence type="predicted"/>
<keyword evidence="2" id="KW-1185">Reference proteome</keyword>
<evidence type="ECO:0000313" key="1">
    <source>
        <dbReference type="EMBL" id="MBA0548999.1"/>
    </source>
</evidence>
<dbReference type="EMBL" id="JABEZX010000001">
    <property type="protein sequence ID" value="MBA0548999.1"/>
    <property type="molecule type" value="Genomic_DNA"/>
</dbReference>
<sequence length="50" mass="5874">MVFHKHVKVLDSLSNEVIEASSLCFFSLKLLLNKDKRTMFLLINPKIILW</sequence>